<sequence length="151" mass="17161">MHCRCHDQSSLLEDLLWASTIRLSKPTGQHTPNILLGRPRSKDHISAVWLPQRLKVTQTLHPHLEHHGESRQSPRWCWRVVICGSCPALVVFEILTAGPEPWARSARGLLAAPPHARHAFKPGRSEPAPCRRFLDPYRREAPISSQRCQLP</sequence>
<protein>
    <submittedName>
        <fullName evidence="1">Uncharacterized protein</fullName>
    </submittedName>
</protein>
<reference evidence="1" key="1">
    <citation type="submission" date="2020-07" db="EMBL/GenBank/DDBJ databases">
        <title>The High-quality genome of the commercially important snow crab, Chionoecetes opilio.</title>
        <authorList>
            <person name="Jeong J.-H."/>
            <person name="Ryu S."/>
        </authorList>
    </citation>
    <scope>NUCLEOTIDE SEQUENCE</scope>
    <source>
        <strain evidence="1">MADBK_172401_WGS</strain>
        <tissue evidence="1">Digestive gland</tissue>
    </source>
</reference>
<keyword evidence="2" id="KW-1185">Reference proteome</keyword>
<name>A0A8J5CUA9_CHIOP</name>
<proteinExistence type="predicted"/>
<evidence type="ECO:0000313" key="1">
    <source>
        <dbReference type="EMBL" id="KAG0720555.1"/>
    </source>
</evidence>
<gene>
    <name evidence="1" type="ORF">GWK47_048274</name>
</gene>
<comment type="caution">
    <text evidence="1">The sequence shown here is derived from an EMBL/GenBank/DDBJ whole genome shotgun (WGS) entry which is preliminary data.</text>
</comment>
<organism evidence="1 2">
    <name type="scientific">Chionoecetes opilio</name>
    <name type="common">Atlantic snow crab</name>
    <name type="synonym">Cancer opilio</name>
    <dbReference type="NCBI Taxonomy" id="41210"/>
    <lineage>
        <taxon>Eukaryota</taxon>
        <taxon>Metazoa</taxon>
        <taxon>Ecdysozoa</taxon>
        <taxon>Arthropoda</taxon>
        <taxon>Crustacea</taxon>
        <taxon>Multicrustacea</taxon>
        <taxon>Malacostraca</taxon>
        <taxon>Eumalacostraca</taxon>
        <taxon>Eucarida</taxon>
        <taxon>Decapoda</taxon>
        <taxon>Pleocyemata</taxon>
        <taxon>Brachyura</taxon>
        <taxon>Eubrachyura</taxon>
        <taxon>Majoidea</taxon>
        <taxon>Majidae</taxon>
        <taxon>Chionoecetes</taxon>
    </lineage>
</organism>
<dbReference type="EMBL" id="JACEEZ010012662">
    <property type="protein sequence ID" value="KAG0720555.1"/>
    <property type="molecule type" value="Genomic_DNA"/>
</dbReference>
<dbReference type="Proteomes" id="UP000770661">
    <property type="component" value="Unassembled WGS sequence"/>
</dbReference>
<evidence type="ECO:0000313" key="2">
    <source>
        <dbReference type="Proteomes" id="UP000770661"/>
    </source>
</evidence>
<dbReference type="AlphaFoldDB" id="A0A8J5CUA9"/>
<accession>A0A8J5CUA9</accession>